<dbReference type="AlphaFoldDB" id="A0A0L0MXU6"/>
<organism evidence="2 3">
    <name type="scientific">Tolypocladium ophioglossoides (strain CBS 100239)</name>
    <name type="common">Snaketongue truffleclub</name>
    <name type="synonym">Elaphocordyceps ophioglossoides</name>
    <dbReference type="NCBI Taxonomy" id="1163406"/>
    <lineage>
        <taxon>Eukaryota</taxon>
        <taxon>Fungi</taxon>
        <taxon>Dikarya</taxon>
        <taxon>Ascomycota</taxon>
        <taxon>Pezizomycotina</taxon>
        <taxon>Sordariomycetes</taxon>
        <taxon>Hypocreomycetidae</taxon>
        <taxon>Hypocreales</taxon>
        <taxon>Ophiocordycipitaceae</taxon>
        <taxon>Tolypocladium</taxon>
    </lineage>
</organism>
<keyword evidence="1" id="KW-0732">Signal</keyword>
<dbReference type="InterPro" id="IPR005197">
    <property type="entry name" value="Glyco_hydro_71"/>
</dbReference>
<reference evidence="2 3" key="1">
    <citation type="journal article" date="2015" name="BMC Genomics">
        <title>The genome of the truffle-parasite Tolypocladium ophioglossoides and the evolution of antifungal peptaibiotics.</title>
        <authorList>
            <person name="Quandt C.A."/>
            <person name="Bushley K.E."/>
            <person name="Spatafora J.W."/>
        </authorList>
    </citation>
    <scope>NUCLEOTIDE SEQUENCE [LARGE SCALE GENOMIC DNA]</scope>
    <source>
        <strain evidence="2 3">CBS 100239</strain>
    </source>
</reference>
<evidence type="ECO:0000256" key="1">
    <source>
        <dbReference type="SAM" id="SignalP"/>
    </source>
</evidence>
<accession>A0A0L0MXU6</accession>
<dbReference type="EMBL" id="LFRF01000062">
    <property type="protein sequence ID" value="KND86300.1"/>
    <property type="molecule type" value="Genomic_DNA"/>
</dbReference>
<gene>
    <name evidence="2" type="ORF">TOPH_09075</name>
</gene>
<sequence length="433" mass="47364">MFGNLTFSKAAMLLAVCSLWSYVNAKSVYCHYMIATVNPDNAQKDIDQAKALGFDAFALNIGQPSAPWAVGTVKALFDYADSTGFKLFFSLDFYQTADLNAYTDLLKGYIGRPAYLTAGPNNHPVISMFSVGSHSADDFQSWKQNTFNGNIYFLPNADNSPGYSNPQTWFQTWGKVVDGVFGWETAWPTQGTTPANVSIDFDTAVQNEARANSKTYMAPMSSLQFKACCGGHYYRVDEINLPQRMELLLKMQPDFVEVLTWNDAGESHYIGNNWKEGLTDDVWAYSNPTDWAHHAWQPLINSFTSAFKGNGSMVPPGGSRAVGAMWYRPVLKSASCQKPDNWQSALDAVNYAVIVAKNVTSPRIRVTTGNGKVLSDTPAKVGLNYAAVLGVQSGPQKVELLSGNVTMMTATSIADITADSSDCVFNYKVVGLA</sequence>
<feature type="signal peptide" evidence="1">
    <location>
        <begin position="1"/>
        <end position="25"/>
    </location>
</feature>
<dbReference type="Pfam" id="PF03659">
    <property type="entry name" value="Glyco_hydro_71"/>
    <property type="match status" value="1"/>
</dbReference>
<dbReference type="STRING" id="1163406.A0A0L0MXU6"/>
<dbReference type="GO" id="GO:0051118">
    <property type="term" value="F:glucan endo-1,3-alpha-glucosidase activity"/>
    <property type="evidence" value="ECO:0007669"/>
    <property type="project" value="InterPro"/>
</dbReference>
<evidence type="ECO:0000313" key="3">
    <source>
        <dbReference type="Proteomes" id="UP000036947"/>
    </source>
</evidence>
<protein>
    <submittedName>
        <fullName evidence="2">Mutanase</fullName>
    </submittedName>
</protein>
<keyword evidence="3" id="KW-1185">Reference proteome</keyword>
<dbReference type="CDD" id="cd11577">
    <property type="entry name" value="GH71"/>
    <property type="match status" value="1"/>
</dbReference>
<name>A0A0L0MXU6_TOLOC</name>
<dbReference type="Gene3D" id="3.20.20.80">
    <property type="entry name" value="Glycosidases"/>
    <property type="match status" value="1"/>
</dbReference>
<dbReference type="OrthoDB" id="3257981at2759"/>
<dbReference type="Proteomes" id="UP000036947">
    <property type="component" value="Unassembled WGS sequence"/>
</dbReference>
<evidence type="ECO:0000313" key="2">
    <source>
        <dbReference type="EMBL" id="KND86300.1"/>
    </source>
</evidence>
<comment type="caution">
    <text evidence="2">The sequence shown here is derived from an EMBL/GenBank/DDBJ whole genome shotgun (WGS) entry which is preliminary data.</text>
</comment>
<proteinExistence type="predicted"/>
<feature type="chain" id="PRO_5005544717" evidence="1">
    <location>
        <begin position="26"/>
        <end position="433"/>
    </location>
</feature>